<dbReference type="SUPFAM" id="SSF53098">
    <property type="entry name" value="Ribonuclease H-like"/>
    <property type="match status" value="1"/>
</dbReference>
<dbReference type="Pfam" id="PF00929">
    <property type="entry name" value="RNase_T"/>
    <property type="match status" value="1"/>
</dbReference>
<comment type="subcellular location">
    <subcellularLocation>
        <location evidence="1">Nucleus</location>
    </subcellularLocation>
</comment>
<dbReference type="FunFam" id="3.30.420.10:FF:000007">
    <property type="entry name" value="Interferon-stimulated exonuclease gene 20"/>
    <property type="match status" value="1"/>
</dbReference>
<keyword evidence="5" id="KW-0539">Nucleus</keyword>
<evidence type="ECO:0000256" key="4">
    <source>
        <dbReference type="ARBA" id="ARBA00022839"/>
    </source>
</evidence>
<dbReference type="GO" id="GO:0004527">
    <property type="term" value="F:exonuclease activity"/>
    <property type="evidence" value="ECO:0007669"/>
    <property type="project" value="UniProtKB-KW"/>
</dbReference>
<accession>A0A8D0H279</accession>
<dbReference type="OMA" id="NNLEHYM"/>
<keyword evidence="4" id="KW-0269">Exonuclease</keyword>
<dbReference type="PANTHER" id="PTHR12801">
    <property type="entry name" value="RNA EXONUCLEASE REXO1 / RECO3 FAMILY MEMBER-RELATED"/>
    <property type="match status" value="1"/>
</dbReference>
<dbReference type="InterPro" id="IPR013520">
    <property type="entry name" value="Ribonucl_H"/>
</dbReference>
<dbReference type="Ensembl" id="ENSSPUT00000016635.1">
    <property type="protein sequence ID" value="ENSSPUP00000015600.1"/>
    <property type="gene ID" value="ENSSPUG00000012053.1"/>
</dbReference>
<dbReference type="InterPro" id="IPR012337">
    <property type="entry name" value="RNaseH-like_sf"/>
</dbReference>
<dbReference type="InterPro" id="IPR047021">
    <property type="entry name" value="REXO1/3/4-like"/>
</dbReference>
<keyword evidence="3" id="KW-0378">Hydrolase</keyword>
<dbReference type="GO" id="GO:0005730">
    <property type="term" value="C:nucleolus"/>
    <property type="evidence" value="ECO:0007669"/>
    <property type="project" value="UniProtKB-ARBA"/>
</dbReference>
<evidence type="ECO:0000259" key="7">
    <source>
        <dbReference type="SMART" id="SM00479"/>
    </source>
</evidence>
<evidence type="ECO:0000256" key="6">
    <source>
        <dbReference type="SAM" id="MobiDB-lite"/>
    </source>
</evidence>
<evidence type="ECO:0000313" key="8">
    <source>
        <dbReference type="Ensembl" id="ENSSPUP00000015600.1"/>
    </source>
</evidence>
<dbReference type="Proteomes" id="UP000694392">
    <property type="component" value="Unplaced"/>
</dbReference>
<reference evidence="8" key="1">
    <citation type="submission" date="2025-08" db="UniProtKB">
        <authorList>
            <consortium name="Ensembl"/>
        </authorList>
    </citation>
    <scope>IDENTIFICATION</scope>
</reference>
<dbReference type="SMART" id="SM00479">
    <property type="entry name" value="EXOIII"/>
    <property type="match status" value="1"/>
</dbReference>
<keyword evidence="2" id="KW-0540">Nuclease</keyword>
<dbReference type="PANTHER" id="PTHR12801:SF57">
    <property type="entry name" value="APOPTOSIS-ENHANCING NUCLEASE"/>
    <property type="match status" value="1"/>
</dbReference>
<evidence type="ECO:0000256" key="2">
    <source>
        <dbReference type="ARBA" id="ARBA00022722"/>
    </source>
</evidence>
<dbReference type="InterPro" id="IPR036397">
    <property type="entry name" value="RNaseH_sf"/>
</dbReference>
<evidence type="ECO:0000256" key="3">
    <source>
        <dbReference type="ARBA" id="ARBA00022801"/>
    </source>
</evidence>
<evidence type="ECO:0000313" key="9">
    <source>
        <dbReference type="Proteomes" id="UP000694392"/>
    </source>
</evidence>
<keyword evidence="9" id="KW-1185">Reference proteome</keyword>
<evidence type="ECO:0000256" key="1">
    <source>
        <dbReference type="ARBA" id="ARBA00004123"/>
    </source>
</evidence>
<dbReference type="AlphaFoldDB" id="A0A8D0H279"/>
<feature type="domain" description="Exonuclease" evidence="7">
    <location>
        <begin position="163"/>
        <end position="329"/>
    </location>
</feature>
<dbReference type="GeneTree" id="ENSGT00940000160781"/>
<feature type="compositionally biased region" description="Basic and acidic residues" evidence="6">
    <location>
        <begin position="349"/>
        <end position="368"/>
    </location>
</feature>
<reference evidence="8" key="2">
    <citation type="submission" date="2025-09" db="UniProtKB">
        <authorList>
            <consortium name="Ensembl"/>
        </authorList>
    </citation>
    <scope>IDENTIFICATION</scope>
</reference>
<dbReference type="Gene3D" id="3.30.420.10">
    <property type="entry name" value="Ribonuclease H-like superfamily/Ribonuclease H"/>
    <property type="match status" value="1"/>
</dbReference>
<sequence length="368" mass="41147">MAGQFLQCSHSSQELCCLPSKTHLTLRADAEAQSRSKKKSPKHQRFMARRALLEQRGLLRPREKCKIQPVASHVFEVTLAPAPLPREASKCGQPASKTVSAVTSQSARKAHRKISKLKQCVLAPPEGIVQQSSPPDVESRLSLPGIPTSGRASPSCLLLRPEKCVAIDCEMVGTGPGRKVSELARCTVVNYDGDVIYDKYIRPELPITDYRTRWSGITPRHMQKATPFRTAQREILQILKDKIVVGHALYNDFRVLNYFHPKSRTRDTSQTPLLKQKAGLPVKISASLKSLAMQLLHKRIQVSKKGHSSVEDAQTAMELYRLVEVQWEQELASILPSSPPSNPPDSGTDSDHYMDDRYWPEDLNVDCK</sequence>
<name>A0A8D0H279_SPHPU</name>
<feature type="region of interest" description="Disordered" evidence="6">
    <location>
        <begin position="334"/>
        <end position="368"/>
    </location>
</feature>
<proteinExistence type="predicted"/>
<dbReference type="GO" id="GO:0003676">
    <property type="term" value="F:nucleic acid binding"/>
    <property type="evidence" value="ECO:0007669"/>
    <property type="project" value="InterPro"/>
</dbReference>
<evidence type="ECO:0000256" key="5">
    <source>
        <dbReference type="ARBA" id="ARBA00023242"/>
    </source>
</evidence>
<protein>
    <recommendedName>
        <fullName evidence="7">Exonuclease domain-containing protein</fullName>
    </recommendedName>
</protein>
<organism evidence="8 9">
    <name type="scientific">Sphenodon punctatus</name>
    <name type="common">Tuatara</name>
    <name type="synonym">Hatteria punctata</name>
    <dbReference type="NCBI Taxonomy" id="8508"/>
    <lineage>
        <taxon>Eukaryota</taxon>
        <taxon>Metazoa</taxon>
        <taxon>Chordata</taxon>
        <taxon>Craniata</taxon>
        <taxon>Vertebrata</taxon>
        <taxon>Euteleostomi</taxon>
        <taxon>Lepidosauria</taxon>
        <taxon>Sphenodontia</taxon>
        <taxon>Sphenodontidae</taxon>
        <taxon>Sphenodon</taxon>
    </lineage>
</organism>